<keyword evidence="2" id="KW-1003">Cell membrane</keyword>
<dbReference type="Proteomes" id="UP000254841">
    <property type="component" value="Unassembled WGS sequence"/>
</dbReference>
<dbReference type="AlphaFoldDB" id="A0A377J5H7"/>
<feature type="transmembrane region" description="Helical" evidence="2">
    <location>
        <begin position="88"/>
        <end position="108"/>
    </location>
</feature>
<dbReference type="Gene3D" id="1.20.120.1200">
    <property type="entry name" value="NADH-ubiquinone/plastoquinone oxidoreductase chain 6, subunit NuoJ"/>
    <property type="match status" value="1"/>
</dbReference>
<dbReference type="GO" id="GO:0048038">
    <property type="term" value="F:quinone binding"/>
    <property type="evidence" value="ECO:0007669"/>
    <property type="project" value="UniProtKB-UniRule"/>
</dbReference>
<sequence length="196" mass="21524">MFEAIAFYFFMVLSIVAFLVVVSTRNILYALTALVSGMIFISSFFFLLGAEFLGVVQIAVYTGAVIVMYAFGLMFVDTMSEIRERHKGDLWLSVMIVCVALLLVALFVSPMLYESQQVAVERDMQIITGEPNTFTVGKMLFGHYLIAFEIAGVLLLVALIAGIALGIKGRNEAQDEASEVADISSFKPSFKQGDSL</sequence>
<dbReference type="OrthoDB" id="13239at2"/>
<dbReference type="PANTHER" id="PTHR33269">
    <property type="entry name" value="NADH-UBIQUINONE OXIDOREDUCTASE CHAIN 6"/>
    <property type="match status" value="1"/>
</dbReference>
<dbReference type="PANTHER" id="PTHR33269:SF17">
    <property type="entry name" value="NADH-UBIQUINONE OXIDOREDUCTASE CHAIN 6"/>
    <property type="match status" value="1"/>
</dbReference>
<feature type="transmembrane region" description="Helical" evidence="2">
    <location>
        <begin position="54"/>
        <end position="76"/>
    </location>
</feature>
<feature type="transmembrane region" description="Helical" evidence="2">
    <location>
        <begin position="6"/>
        <end position="22"/>
    </location>
</feature>
<gene>
    <name evidence="3" type="primary">nqoJ</name>
    <name evidence="3" type="ORF">NCTC12410_01584</name>
</gene>
<organism evidence="3 4">
    <name type="scientific">Helicobacter canis</name>
    <dbReference type="NCBI Taxonomy" id="29419"/>
    <lineage>
        <taxon>Bacteria</taxon>
        <taxon>Pseudomonadati</taxon>
        <taxon>Campylobacterota</taxon>
        <taxon>Epsilonproteobacteria</taxon>
        <taxon>Campylobacterales</taxon>
        <taxon>Helicobacteraceae</taxon>
        <taxon>Helicobacter</taxon>
    </lineage>
</organism>
<keyword evidence="2" id="KW-0472">Membrane</keyword>
<dbReference type="EC" id="7.1.1.-" evidence="2"/>
<keyword evidence="3" id="KW-0560">Oxidoreductase</keyword>
<accession>A0A377J5H7</accession>
<dbReference type="InterPro" id="IPR001457">
    <property type="entry name" value="NADH_UbQ/plastoQ_OxRdtase_su6"/>
</dbReference>
<protein>
    <recommendedName>
        <fullName evidence="2">NADH-quinone oxidoreductase subunit J</fullName>
        <ecNumber evidence="2">7.1.1.-</ecNumber>
    </recommendedName>
</protein>
<comment type="similarity">
    <text evidence="1 2">Belongs to the complex I subunit 6 family.</text>
</comment>
<comment type="catalytic activity">
    <reaction evidence="2">
        <text>a quinone + NADH + 5 H(+)(in) = a quinol + NAD(+) + 4 H(+)(out)</text>
        <dbReference type="Rhea" id="RHEA:57888"/>
        <dbReference type="ChEBI" id="CHEBI:15378"/>
        <dbReference type="ChEBI" id="CHEBI:24646"/>
        <dbReference type="ChEBI" id="CHEBI:57540"/>
        <dbReference type="ChEBI" id="CHEBI:57945"/>
        <dbReference type="ChEBI" id="CHEBI:132124"/>
    </reaction>
</comment>
<dbReference type="InterPro" id="IPR042106">
    <property type="entry name" value="Nuo/plastoQ_OxRdtase_6_NuoJ"/>
</dbReference>
<dbReference type="NCBIfam" id="NF005167">
    <property type="entry name" value="PRK06638.2-2"/>
    <property type="match status" value="1"/>
</dbReference>
<dbReference type="Pfam" id="PF00499">
    <property type="entry name" value="Oxidored_q3"/>
    <property type="match status" value="1"/>
</dbReference>
<keyword evidence="2" id="KW-0520">NAD</keyword>
<dbReference type="GO" id="GO:0005886">
    <property type="term" value="C:plasma membrane"/>
    <property type="evidence" value="ECO:0007669"/>
    <property type="project" value="UniProtKB-SubCell"/>
</dbReference>
<name>A0A377J5H7_9HELI</name>
<proteinExistence type="inferred from homology"/>
<dbReference type="GO" id="GO:0016491">
    <property type="term" value="F:oxidoreductase activity"/>
    <property type="evidence" value="ECO:0007669"/>
    <property type="project" value="UniProtKB-KW"/>
</dbReference>
<reference evidence="3 4" key="1">
    <citation type="submission" date="2018-06" db="EMBL/GenBank/DDBJ databases">
        <authorList>
            <consortium name="Pathogen Informatics"/>
            <person name="Doyle S."/>
        </authorList>
    </citation>
    <scope>NUCLEOTIDE SEQUENCE [LARGE SCALE GENOMIC DNA]</scope>
    <source>
        <strain evidence="3 4">NCTC12410</strain>
    </source>
</reference>
<feature type="transmembrane region" description="Helical" evidence="2">
    <location>
        <begin position="144"/>
        <end position="167"/>
    </location>
</feature>
<keyword evidence="2" id="KW-1133">Transmembrane helix</keyword>
<evidence type="ECO:0000256" key="2">
    <source>
        <dbReference type="RuleBase" id="RU004429"/>
    </source>
</evidence>
<evidence type="ECO:0000313" key="4">
    <source>
        <dbReference type="Proteomes" id="UP000254841"/>
    </source>
</evidence>
<keyword evidence="3" id="KW-0830">Ubiquinone</keyword>
<dbReference type="RefSeq" id="WP_115011965.1">
    <property type="nucleotide sequence ID" value="NZ_UGHV01000001.1"/>
</dbReference>
<keyword evidence="2" id="KW-0874">Quinone</keyword>
<dbReference type="EMBL" id="UGHV01000001">
    <property type="protein sequence ID" value="STO97747.1"/>
    <property type="molecule type" value="Genomic_DNA"/>
</dbReference>
<comment type="subcellular location">
    <subcellularLocation>
        <location evidence="2">Cell membrane</location>
        <topology evidence="2">Multi-pass membrane protein</topology>
    </subcellularLocation>
</comment>
<dbReference type="GO" id="GO:0008137">
    <property type="term" value="F:NADH dehydrogenase (ubiquinone) activity"/>
    <property type="evidence" value="ECO:0007669"/>
    <property type="project" value="UniProtKB-UniRule"/>
</dbReference>
<evidence type="ECO:0000313" key="3">
    <source>
        <dbReference type="EMBL" id="STO97747.1"/>
    </source>
</evidence>
<evidence type="ECO:0000256" key="1">
    <source>
        <dbReference type="ARBA" id="ARBA00005698"/>
    </source>
</evidence>
<feature type="transmembrane region" description="Helical" evidence="2">
    <location>
        <begin position="27"/>
        <end position="48"/>
    </location>
</feature>
<comment type="function">
    <text evidence="2">NDH-1 shuttles electrons from NADH, via FMN and iron-sulfur (Fe-S) centers, to quinones in the respiratory chain. Couples the redox reaction to proton translocation (for every two electrons transferred, four hydrogen ions are translocated across the cytoplasmic membrane), and thus conserves the redox energy in a proton gradient.</text>
</comment>
<keyword evidence="2" id="KW-0812">Transmembrane</keyword>